<reference evidence="3" key="1">
    <citation type="submission" date="2019-12" db="EMBL/GenBank/DDBJ databases">
        <title>High-Quality draft genome sequences of three cyanobacteria isolated from the limestone walls of the Old Cathedral of Coimbra.</title>
        <authorList>
            <person name="Tiago I."/>
            <person name="Soares F."/>
            <person name="Portugal A."/>
        </authorList>
    </citation>
    <scope>NUCLEOTIDE SEQUENCE</scope>
    <source>
        <strain evidence="3">A</strain>
    </source>
</reference>
<name>A0A8J7Z412_9CYAN</name>
<gene>
    <name evidence="3" type="ORF">GS601_18945</name>
</gene>
<evidence type="ECO:0000256" key="2">
    <source>
        <dbReference type="SAM" id="Phobius"/>
    </source>
</evidence>
<organism evidence="3 4">
    <name type="scientific">Myxacorys almedinensis A</name>
    <dbReference type="NCBI Taxonomy" id="2690445"/>
    <lineage>
        <taxon>Bacteria</taxon>
        <taxon>Bacillati</taxon>
        <taxon>Cyanobacteriota</taxon>
        <taxon>Cyanophyceae</taxon>
        <taxon>Leptolyngbyales</taxon>
        <taxon>Leptolyngbyaceae</taxon>
        <taxon>Myxacorys</taxon>
        <taxon>Myxacorys almedinensis</taxon>
    </lineage>
</organism>
<dbReference type="RefSeq" id="WP_162424870.1">
    <property type="nucleotide sequence ID" value="NZ_WVIE01000028.1"/>
</dbReference>
<comment type="caution">
    <text evidence="3">The sequence shown here is derived from an EMBL/GenBank/DDBJ whole genome shotgun (WGS) entry which is preliminary data.</text>
</comment>
<keyword evidence="2" id="KW-1133">Transmembrane helix</keyword>
<dbReference type="EMBL" id="WVIE01000028">
    <property type="protein sequence ID" value="NDJ19344.1"/>
    <property type="molecule type" value="Genomic_DNA"/>
</dbReference>
<dbReference type="Proteomes" id="UP000646053">
    <property type="component" value="Unassembled WGS sequence"/>
</dbReference>
<evidence type="ECO:0000256" key="1">
    <source>
        <dbReference type="SAM" id="MobiDB-lite"/>
    </source>
</evidence>
<evidence type="ECO:0000313" key="3">
    <source>
        <dbReference type="EMBL" id="NDJ19344.1"/>
    </source>
</evidence>
<keyword evidence="2" id="KW-0472">Membrane</keyword>
<protein>
    <submittedName>
        <fullName evidence="3">Uncharacterized protein</fullName>
    </submittedName>
</protein>
<keyword evidence="4" id="KW-1185">Reference proteome</keyword>
<dbReference type="AlphaFoldDB" id="A0A8J7Z412"/>
<feature type="transmembrane region" description="Helical" evidence="2">
    <location>
        <begin position="12"/>
        <end position="29"/>
    </location>
</feature>
<feature type="region of interest" description="Disordered" evidence="1">
    <location>
        <begin position="53"/>
        <end position="80"/>
    </location>
</feature>
<sequence length="185" mass="19979">MKPINDKRHPAFKVAIAVAILLTGGWLLLQRFQIGIEFSPAESNQVPVIKTQPSEAPAASAPATPTTTKPDPADVAARQGKLRVSNRSVHPLRVALLSRQSGKTKAGAAARFATPAHWDFAPQEGSTEGLLVSLPDREIKLKQGDVVVAFAQDGSQRYWGPFVVGESDRPDWNPQAAEWELVLGE</sequence>
<accession>A0A8J7Z412</accession>
<evidence type="ECO:0000313" key="4">
    <source>
        <dbReference type="Proteomes" id="UP000646053"/>
    </source>
</evidence>
<proteinExistence type="predicted"/>
<keyword evidence="2" id="KW-0812">Transmembrane</keyword>
<feature type="compositionally biased region" description="Low complexity" evidence="1">
    <location>
        <begin position="53"/>
        <end position="77"/>
    </location>
</feature>